<evidence type="ECO:0000313" key="5">
    <source>
        <dbReference type="Proteomes" id="UP000724874"/>
    </source>
</evidence>
<dbReference type="OrthoDB" id="2735536at2759"/>
<keyword evidence="5" id="KW-1185">Reference proteome</keyword>
<sequence length="352" mass="39043">MPTVAPGSRVLVTGANGYIAMWVVRTLLEQGYTVRGLVRSLEKGKRLREYFSSYDDKLELAIVEDIMKDGAFDESVKGVDAIEHMASPVTFSAVEPDEYISPAIKGTLGILKSALKFGTNVKRIVITSSVAAIYGTPPKPEHVFDETSWGDESVKIVEEIGKDAPGVVKYRASKTLAEKAAWEFFNQHKSEVQWDLVTLHPPFVIGAPLHEIKSPKDLNVSLQIFYSNLTDASKTEQQLKATYNYVDVRDISKAHVQVLQNDKAAGQRIIIANGASTWQEARNLTSTLRPDLYASGVLPRGKSDLNKTLEYIYSPEKGKKLLGLEYVSQENMIKDTLAVFEARGWLQKSSDT</sequence>
<dbReference type="InterPro" id="IPR001509">
    <property type="entry name" value="Epimerase_deHydtase"/>
</dbReference>
<comment type="similarity">
    <text evidence="2">Belongs to the NAD(P)-dependent epimerase/dehydratase family. Dihydroflavonol-4-reductase subfamily.</text>
</comment>
<keyword evidence="1" id="KW-0560">Oxidoreductase</keyword>
<dbReference type="Pfam" id="PF01370">
    <property type="entry name" value="Epimerase"/>
    <property type="match status" value="1"/>
</dbReference>
<accession>A0A9P5NAU2</accession>
<dbReference type="GO" id="GO:0016616">
    <property type="term" value="F:oxidoreductase activity, acting on the CH-OH group of donors, NAD or NADP as acceptor"/>
    <property type="evidence" value="ECO:0007669"/>
    <property type="project" value="TreeGrafter"/>
</dbReference>
<dbReference type="PANTHER" id="PTHR10366:SF564">
    <property type="entry name" value="STEROL-4-ALPHA-CARBOXYLATE 3-DEHYDROGENASE, DECARBOXYLATING"/>
    <property type="match status" value="1"/>
</dbReference>
<dbReference type="Proteomes" id="UP000724874">
    <property type="component" value="Unassembled WGS sequence"/>
</dbReference>
<comment type="caution">
    <text evidence="4">The sequence shown here is derived from an EMBL/GenBank/DDBJ whole genome shotgun (WGS) entry which is preliminary data.</text>
</comment>
<name>A0A9P5NAU2_GYMJU</name>
<dbReference type="SUPFAM" id="SSF51735">
    <property type="entry name" value="NAD(P)-binding Rossmann-fold domains"/>
    <property type="match status" value="1"/>
</dbReference>
<dbReference type="AlphaFoldDB" id="A0A9P5NAU2"/>
<dbReference type="EMBL" id="JADNYJ010000211">
    <property type="protein sequence ID" value="KAF8874581.1"/>
    <property type="molecule type" value="Genomic_DNA"/>
</dbReference>
<organism evidence="4 5">
    <name type="scientific">Gymnopilus junonius</name>
    <name type="common">Spectacular rustgill mushroom</name>
    <name type="synonym">Gymnopilus spectabilis subsp. junonius</name>
    <dbReference type="NCBI Taxonomy" id="109634"/>
    <lineage>
        <taxon>Eukaryota</taxon>
        <taxon>Fungi</taxon>
        <taxon>Dikarya</taxon>
        <taxon>Basidiomycota</taxon>
        <taxon>Agaricomycotina</taxon>
        <taxon>Agaricomycetes</taxon>
        <taxon>Agaricomycetidae</taxon>
        <taxon>Agaricales</taxon>
        <taxon>Agaricineae</taxon>
        <taxon>Hymenogastraceae</taxon>
        <taxon>Gymnopilus</taxon>
    </lineage>
</organism>
<dbReference type="Gene3D" id="3.40.50.720">
    <property type="entry name" value="NAD(P)-binding Rossmann-like Domain"/>
    <property type="match status" value="1"/>
</dbReference>
<evidence type="ECO:0000259" key="3">
    <source>
        <dbReference type="Pfam" id="PF01370"/>
    </source>
</evidence>
<reference evidence="4" key="1">
    <citation type="submission" date="2020-11" db="EMBL/GenBank/DDBJ databases">
        <authorList>
            <consortium name="DOE Joint Genome Institute"/>
            <person name="Ahrendt S."/>
            <person name="Riley R."/>
            <person name="Andreopoulos W."/>
            <person name="LaButti K."/>
            <person name="Pangilinan J."/>
            <person name="Ruiz-duenas F.J."/>
            <person name="Barrasa J.M."/>
            <person name="Sanchez-Garcia M."/>
            <person name="Camarero S."/>
            <person name="Miyauchi S."/>
            <person name="Serrano A."/>
            <person name="Linde D."/>
            <person name="Babiker R."/>
            <person name="Drula E."/>
            <person name="Ayuso-Fernandez I."/>
            <person name="Pacheco R."/>
            <person name="Padilla G."/>
            <person name="Ferreira P."/>
            <person name="Barriuso J."/>
            <person name="Kellner H."/>
            <person name="Castanera R."/>
            <person name="Alfaro M."/>
            <person name="Ramirez L."/>
            <person name="Pisabarro A.G."/>
            <person name="Kuo A."/>
            <person name="Tritt A."/>
            <person name="Lipzen A."/>
            <person name="He G."/>
            <person name="Yan M."/>
            <person name="Ng V."/>
            <person name="Cullen D."/>
            <person name="Martin F."/>
            <person name="Rosso M.-N."/>
            <person name="Henrissat B."/>
            <person name="Hibbett D."/>
            <person name="Martinez A.T."/>
            <person name="Grigoriev I.V."/>
        </authorList>
    </citation>
    <scope>NUCLEOTIDE SEQUENCE</scope>
    <source>
        <strain evidence="4">AH 44721</strain>
    </source>
</reference>
<dbReference type="FunFam" id="3.40.50.720:FF:000085">
    <property type="entry name" value="Dihydroflavonol reductase"/>
    <property type="match status" value="1"/>
</dbReference>
<feature type="domain" description="NAD-dependent epimerase/dehydratase" evidence="3">
    <location>
        <begin position="10"/>
        <end position="269"/>
    </location>
</feature>
<dbReference type="PANTHER" id="PTHR10366">
    <property type="entry name" value="NAD DEPENDENT EPIMERASE/DEHYDRATASE"/>
    <property type="match status" value="1"/>
</dbReference>
<dbReference type="CDD" id="cd05227">
    <property type="entry name" value="AR_SDR_e"/>
    <property type="match status" value="1"/>
</dbReference>
<dbReference type="InterPro" id="IPR036291">
    <property type="entry name" value="NAD(P)-bd_dom_sf"/>
</dbReference>
<gene>
    <name evidence="4" type="ORF">CPB84DRAFT_1797387</name>
</gene>
<proteinExistence type="inferred from homology"/>
<evidence type="ECO:0000256" key="1">
    <source>
        <dbReference type="ARBA" id="ARBA00023002"/>
    </source>
</evidence>
<dbReference type="InterPro" id="IPR050425">
    <property type="entry name" value="NAD(P)_dehydrat-like"/>
</dbReference>
<evidence type="ECO:0000256" key="2">
    <source>
        <dbReference type="ARBA" id="ARBA00023445"/>
    </source>
</evidence>
<protein>
    <submittedName>
        <fullName evidence="4">D-lactaldehyde dehydrogenase</fullName>
    </submittedName>
</protein>
<evidence type="ECO:0000313" key="4">
    <source>
        <dbReference type="EMBL" id="KAF8874581.1"/>
    </source>
</evidence>